<dbReference type="SUPFAM" id="SSF51735">
    <property type="entry name" value="NAD(P)-binding Rossmann-fold domains"/>
    <property type="match status" value="1"/>
</dbReference>
<sequence length="93" mass="10389">MLGLITSANRGLGLELVRLGLAQGDSILAACRNTDGEQMTELLTFKTDYPEFLEILQMDVTKEEEVKEAADKVRKKYGHIDFLINNAGVLFEK</sequence>
<dbReference type="GO" id="GO:0016491">
    <property type="term" value="F:oxidoreductase activity"/>
    <property type="evidence" value="ECO:0007669"/>
    <property type="project" value="TreeGrafter"/>
</dbReference>
<protein>
    <submittedName>
        <fullName evidence="1">SDR family NAD(P)-dependent oxidoreductase</fullName>
    </submittedName>
</protein>
<dbReference type="InterPro" id="IPR002347">
    <property type="entry name" value="SDR_fam"/>
</dbReference>
<comment type="caution">
    <text evidence="1">The sequence shown here is derived from an EMBL/GenBank/DDBJ whole genome shotgun (WGS) entry which is preliminary data.</text>
</comment>
<evidence type="ECO:0000313" key="2">
    <source>
        <dbReference type="Proteomes" id="UP000823893"/>
    </source>
</evidence>
<gene>
    <name evidence="1" type="ORF">H9935_13940</name>
</gene>
<dbReference type="Proteomes" id="UP000823893">
    <property type="component" value="Unassembled WGS sequence"/>
</dbReference>
<evidence type="ECO:0000313" key="1">
    <source>
        <dbReference type="EMBL" id="HJC11873.1"/>
    </source>
</evidence>
<proteinExistence type="predicted"/>
<dbReference type="EMBL" id="DWWV01000192">
    <property type="protein sequence ID" value="HJC11873.1"/>
    <property type="molecule type" value="Genomic_DNA"/>
</dbReference>
<name>A0A9D2N8H9_9FIRM</name>
<organism evidence="1 2">
    <name type="scientific">Candidatus Blautia merdigallinarum</name>
    <dbReference type="NCBI Taxonomy" id="2838495"/>
    <lineage>
        <taxon>Bacteria</taxon>
        <taxon>Bacillati</taxon>
        <taxon>Bacillota</taxon>
        <taxon>Clostridia</taxon>
        <taxon>Lachnospirales</taxon>
        <taxon>Lachnospiraceae</taxon>
        <taxon>Blautia</taxon>
    </lineage>
</organism>
<dbReference type="InterPro" id="IPR051468">
    <property type="entry name" value="Fungal_SecMetab_SDRs"/>
</dbReference>
<dbReference type="InterPro" id="IPR036291">
    <property type="entry name" value="NAD(P)-bd_dom_sf"/>
</dbReference>
<dbReference type="Pfam" id="PF00106">
    <property type="entry name" value="adh_short"/>
    <property type="match status" value="1"/>
</dbReference>
<reference evidence="1" key="2">
    <citation type="submission" date="2021-04" db="EMBL/GenBank/DDBJ databases">
        <authorList>
            <person name="Gilroy R."/>
        </authorList>
    </citation>
    <scope>NUCLEOTIDE SEQUENCE</scope>
    <source>
        <strain evidence="1">ChiSxjej6B18-287</strain>
    </source>
</reference>
<accession>A0A9D2N8H9</accession>
<dbReference type="PANTHER" id="PTHR43544:SF12">
    <property type="entry name" value="NAD(P)-BINDING ROSSMANN-FOLD SUPERFAMILY PROTEIN"/>
    <property type="match status" value="1"/>
</dbReference>
<dbReference type="GO" id="GO:0005737">
    <property type="term" value="C:cytoplasm"/>
    <property type="evidence" value="ECO:0007669"/>
    <property type="project" value="TreeGrafter"/>
</dbReference>
<reference evidence="1" key="1">
    <citation type="journal article" date="2021" name="PeerJ">
        <title>Extensive microbial diversity within the chicken gut microbiome revealed by metagenomics and culture.</title>
        <authorList>
            <person name="Gilroy R."/>
            <person name="Ravi A."/>
            <person name="Getino M."/>
            <person name="Pursley I."/>
            <person name="Horton D.L."/>
            <person name="Alikhan N.F."/>
            <person name="Baker D."/>
            <person name="Gharbi K."/>
            <person name="Hall N."/>
            <person name="Watson M."/>
            <person name="Adriaenssens E.M."/>
            <person name="Foster-Nyarko E."/>
            <person name="Jarju S."/>
            <person name="Secka A."/>
            <person name="Antonio M."/>
            <person name="Oren A."/>
            <person name="Chaudhuri R.R."/>
            <person name="La Ragione R."/>
            <person name="Hildebrand F."/>
            <person name="Pallen M.J."/>
        </authorList>
    </citation>
    <scope>NUCLEOTIDE SEQUENCE</scope>
    <source>
        <strain evidence="1">ChiSxjej6B18-287</strain>
    </source>
</reference>
<dbReference type="PRINTS" id="PR00081">
    <property type="entry name" value="GDHRDH"/>
</dbReference>
<dbReference type="Gene3D" id="3.40.50.720">
    <property type="entry name" value="NAD(P)-binding Rossmann-like Domain"/>
    <property type="match status" value="1"/>
</dbReference>
<dbReference type="AlphaFoldDB" id="A0A9D2N8H9"/>
<dbReference type="PANTHER" id="PTHR43544">
    <property type="entry name" value="SHORT-CHAIN DEHYDROGENASE/REDUCTASE"/>
    <property type="match status" value="1"/>
</dbReference>